<evidence type="ECO:0000256" key="2">
    <source>
        <dbReference type="SAM" id="Phobius"/>
    </source>
</evidence>
<accession>A0AAN6N495</accession>
<evidence type="ECO:0000256" key="1">
    <source>
        <dbReference type="SAM" id="MobiDB-lite"/>
    </source>
</evidence>
<organism evidence="3 4">
    <name type="scientific">Diplogelasinospora grovesii</name>
    <dbReference type="NCBI Taxonomy" id="303347"/>
    <lineage>
        <taxon>Eukaryota</taxon>
        <taxon>Fungi</taxon>
        <taxon>Dikarya</taxon>
        <taxon>Ascomycota</taxon>
        <taxon>Pezizomycotina</taxon>
        <taxon>Sordariomycetes</taxon>
        <taxon>Sordariomycetidae</taxon>
        <taxon>Sordariales</taxon>
        <taxon>Diplogelasinosporaceae</taxon>
        <taxon>Diplogelasinospora</taxon>
    </lineage>
</organism>
<protein>
    <submittedName>
        <fullName evidence="3">Uncharacterized protein</fullName>
    </submittedName>
</protein>
<feature type="region of interest" description="Disordered" evidence="1">
    <location>
        <begin position="231"/>
        <end position="257"/>
    </location>
</feature>
<reference evidence="4" key="1">
    <citation type="journal article" date="2023" name="Mol. Phylogenet. Evol.">
        <title>Genome-scale phylogeny and comparative genomics of the fungal order Sordariales.</title>
        <authorList>
            <person name="Hensen N."/>
            <person name="Bonometti L."/>
            <person name="Westerberg I."/>
            <person name="Brannstrom I.O."/>
            <person name="Guillou S."/>
            <person name="Cros-Aarteil S."/>
            <person name="Calhoun S."/>
            <person name="Haridas S."/>
            <person name="Kuo A."/>
            <person name="Mondo S."/>
            <person name="Pangilinan J."/>
            <person name="Riley R."/>
            <person name="LaButti K."/>
            <person name="Andreopoulos B."/>
            <person name="Lipzen A."/>
            <person name="Chen C."/>
            <person name="Yan M."/>
            <person name="Daum C."/>
            <person name="Ng V."/>
            <person name="Clum A."/>
            <person name="Steindorff A."/>
            <person name="Ohm R.A."/>
            <person name="Martin F."/>
            <person name="Silar P."/>
            <person name="Natvig D.O."/>
            <person name="Lalanne C."/>
            <person name="Gautier V."/>
            <person name="Ament-Velasquez S.L."/>
            <person name="Kruys A."/>
            <person name="Hutchinson M.I."/>
            <person name="Powell A.J."/>
            <person name="Barry K."/>
            <person name="Miller A.N."/>
            <person name="Grigoriev I.V."/>
            <person name="Debuchy R."/>
            <person name="Gladieux P."/>
            <person name="Hiltunen Thoren M."/>
            <person name="Johannesson H."/>
        </authorList>
    </citation>
    <scope>NUCLEOTIDE SEQUENCE [LARGE SCALE GENOMIC DNA]</scope>
    <source>
        <strain evidence="4">CBS 340.73</strain>
    </source>
</reference>
<gene>
    <name evidence="3" type="ORF">QBC46DRAFT_441628</name>
</gene>
<dbReference type="AlphaFoldDB" id="A0AAN6N495"/>
<dbReference type="EMBL" id="MU853837">
    <property type="protein sequence ID" value="KAK3938114.1"/>
    <property type="molecule type" value="Genomic_DNA"/>
</dbReference>
<evidence type="ECO:0000313" key="3">
    <source>
        <dbReference type="EMBL" id="KAK3938114.1"/>
    </source>
</evidence>
<feature type="region of interest" description="Disordered" evidence="1">
    <location>
        <begin position="197"/>
        <end position="219"/>
    </location>
</feature>
<proteinExistence type="predicted"/>
<keyword evidence="2" id="KW-0472">Membrane</keyword>
<name>A0AAN6N495_9PEZI</name>
<feature type="compositionally biased region" description="Low complexity" evidence="1">
    <location>
        <begin position="239"/>
        <end position="257"/>
    </location>
</feature>
<dbReference type="Proteomes" id="UP001303473">
    <property type="component" value="Unassembled WGS sequence"/>
</dbReference>
<keyword evidence="2" id="KW-0812">Transmembrane</keyword>
<keyword evidence="2" id="KW-1133">Transmembrane helix</keyword>
<sequence>MASLDGLTVGGGIPEAPPTPYGWDGIIMRGCRHDGYVGQRPGPLTDGRAEHLRGSAELMSRYGHYIRNAVGIFGFFMPVTTVILAFAAVLLNRPIDSIEHCRRIRSNTTDSRPMLGPRRFQRTHLPLNTIGTFPTKPGHGPHIHHYPLSTTKMRRAGVLNDAIDSRHFEKQNDSTCQSKEGICVGNEKSKKQIFGELGALQDNKGSKPPDNFEARPRRRHTVSCMKALHCSGRQRKKSTLSTSSTTSSKPTTPNSDTTTITTTFGYTVYNKFTTSFHAQFTSLGFEDGVLMCLGVVLASQVSTKFPFDDSGVLPEFVIDRQALSSQCRLSVQNIIPSENNWELARTFYKG</sequence>
<evidence type="ECO:0000313" key="4">
    <source>
        <dbReference type="Proteomes" id="UP001303473"/>
    </source>
</evidence>
<feature type="compositionally biased region" description="Basic and acidic residues" evidence="1">
    <location>
        <begin position="204"/>
        <end position="215"/>
    </location>
</feature>
<feature type="transmembrane region" description="Helical" evidence="2">
    <location>
        <begin position="69"/>
        <end position="91"/>
    </location>
</feature>
<comment type="caution">
    <text evidence="3">The sequence shown here is derived from an EMBL/GenBank/DDBJ whole genome shotgun (WGS) entry which is preliminary data.</text>
</comment>
<keyword evidence="4" id="KW-1185">Reference proteome</keyword>